<dbReference type="InterPro" id="IPR006016">
    <property type="entry name" value="UspA"/>
</dbReference>
<evidence type="ECO:0000259" key="2">
    <source>
        <dbReference type="Pfam" id="PF00582"/>
    </source>
</evidence>
<name>A0A6J7JRB4_9ZZZZ</name>
<proteinExistence type="inferred from homology"/>
<evidence type="ECO:0000313" key="3">
    <source>
        <dbReference type="EMBL" id="CAB4945493.1"/>
    </source>
</evidence>
<sequence>MKSVIVGTDGSETANQAVRAAATLAAANGARLTIVSAFVPVPRSRVRAEARQAPSDVAFSVNPREDVEDTLKQAVAAAKRVGVENVRTASREGDPADAIISVAEELHADLVVIGNRGMSDPGAKRFLLSSVPDKISHHAPCSVLIVRTT</sequence>
<reference evidence="3" key="1">
    <citation type="submission" date="2020-05" db="EMBL/GenBank/DDBJ databases">
        <authorList>
            <person name="Chiriac C."/>
            <person name="Salcher M."/>
            <person name="Ghai R."/>
            <person name="Kavagutti S V."/>
        </authorList>
    </citation>
    <scope>NUCLEOTIDE SEQUENCE</scope>
</reference>
<feature type="domain" description="UspA" evidence="2">
    <location>
        <begin position="1"/>
        <end position="147"/>
    </location>
</feature>
<dbReference type="PRINTS" id="PR01438">
    <property type="entry name" value="UNVRSLSTRESS"/>
</dbReference>
<dbReference type="PANTHER" id="PTHR46268">
    <property type="entry name" value="STRESS RESPONSE PROTEIN NHAX"/>
    <property type="match status" value="1"/>
</dbReference>
<dbReference type="SUPFAM" id="SSF52402">
    <property type="entry name" value="Adenine nucleotide alpha hydrolases-like"/>
    <property type="match status" value="1"/>
</dbReference>
<comment type="similarity">
    <text evidence="1">Belongs to the universal stress protein A family.</text>
</comment>
<dbReference type="EMBL" id="CAFBMK010000285">
    <property type="protein sequence ID" value="CAB4945493.1"/>
    <property type="molecule type" value="Genomic_DNA"/>
</dbReference>
<dbReference type="AlphaFoldDB" id="A0A6J7JRB4"/>
<dbReference type="InterPro" id="IPR014729">
    <property type="entry name" value="Rossmann-like_a/b/a_fold"/>
</dbReference>
<gene>
    <name evidence="3" type="ORF">UFOPK3564_03196</name>
</gene>
<evidence type="ECO:0000256" key="1">
    <source>
        <dbReference type="ARBA" id="ARBA00008791"/>
    </source>
</evidence>
<dbReference type="Pfam" id="PF00582">
    <property type="entry name" value="Usp"/>
    <property type="match status" value="1"/>
</dbReference>
<dbReference type="CDD" id="cd00293">
    <property type="entry name" value="USP-like"/>
    <property type="match status" value="1"/>
</dbReference>
<organism evidence="3">
    <name type="scientific">freshwater metagenome</name>
    <dbReference type="NCBI Taxonomy" id="449393"/>
    <lineage>
        <taxon>unclassified sequences</taxon>
        <taxon>metagenomes</taxon>
        <taxon>ecological metagenomes</taxon>
    </lineage>
</organism>
<protein>
    <submittedName>
        <fullName evidence="3">Unannotated protein</fullName>
    </submittedName>
</protein>
<dbReference type="PANTHER" id="PTHR46268:SF6">
    <property type="entry name" value="UNIVERSAL STRESS PROTEIN UP12"/>
    <property type="match status" value="1"/>
</dbReference>
<dbReference type="Gene3D" id="3.40.50.620">
    <property type="entry name" value="HUPs"/>
    <property type="match status" value="1"/>
</dbReference>
<accession>A0A6J7JRB4</accession>
<dbReference type="InterPro" id="IPR006015">
    <property type="entry name" value="Universal_stress_UspA"/>
</dbReference>